<feature type="modified residue" description="4-aspartylphosphate" evidence="6">
    <location>
        <position position="58"/>
    </location>
</feature>
<name>A0A4R7B0Z8_9NEIS</name>
<dbReference type="PRINTS" id="PR00038">
    <property type="entry name" value="HTHLUXR"/>
</dbReference>
<dbReference type="PROSITE" id="PS50110">
    <property type="entry name" value="RESPONSE_REGULATORY"/>
    <property type="match status" value="1"/>
</dbReference>
<dbReference type="SMART" id="SM00448">
    <property type="entry name" value="REC"/>
    <property type="match status" value="1"/>
</dbReference>
<evidence type="ECO:0000256" key="2">
    <source>
        <dbReference type="ARBA" id="ARBA00023012"/>
    </source>
</evidence>
<dbReference type="NCBIfam" id="NF011896">
    <property type="entry name" value="PRK15369.1"/>
    <property type="match status" value="1"/>
</dbReference>
<dbReference type="PROSITE" id="PS50043">
    <property type="entry name" value="HTH_LUXR_2"/>
    <property type="match status" value="1"/>
</dbReference>
<dbReference type="PANTHER" id="PTHR43214:SF3">
    <property type="entry name" value="RESPONSE REGULATOR UVRY"/>
    <property type="match status" value="1"/>
</dbReference>
<dbReference type="InterPro" id="IPR001789">
    <property type="entry name" value="Sig_transdc_resp-reg_receiver"/>
</dbReference>
<keyword evidence="10" id="KW-1185">Reference proteome</keyword>
<comment type="caution">
    <text evidence="9">The sequence shown here is derived from an EMBL/GenBank/DDBJ whole genome shotgun (WGS) entry which is preliminary data.</text>
</comment>
<evidence type="ECO:0000256" key="1">
    <source>
        <dbReference type="ARBA" id="ARBA00022553"/>
    </source>
</evidence>
<dbReference type="AlphaFoldDB" id="A0A4R7B0Z8"/>
<dbReference type="OrthoDB" id="9816469at2"/>
<organism evidence="9 10">
    <name type="scientific">Paludibacterium purpuratum</name>
    <dbReference type="NCBI Taxonomy" id="1144873"/>
    <lineage>
        <taxon>Bacteria</taxon>
        <taxon>Pseudomonadati</taxon>
        <taxon>Pseudomonadota</taxon>
        <taxon>Betaproteobacteria</taxon>
        <taxon>Neisseriales</taxon>
        <taxon>Chromobacteriaceae</taxon>
        <taxon>Paludibacterium</taxon>
    </lineage>
</organism>
<keyword evidence="3" id="KW-0805">Transcription regulation</keyword>
<dbReference type="EMBL" id="SNZP01000010">
    <property type="protein sequence ID" value="TDR76592.1"/>
    <property type="molecule type" value="Genomic_DNA"/>
</dbReference>
<dbReference type="InterPro" id="IPR000792">
    <property type="entry name" value="Tscrpt_reg_LuxR_C"/>
</dbReference>
<protein>
    <submittedName>
        <fullName evidence="9">LuxR family two component transcriptional regulator</fullName>
    </submittedName>
</protein>
<dbReference type="InterPro" id="IPR011006">
    <property type="entry name" value="CheY-like_superfamily"/>
</dbReference>
<dbReference type="SUPFAM" id="SSF46894">
    <property type="entry name" value="C-terminal effector domain of the bipartite response regulators"/>
    <property type="match status" value="1"/>
</dbReference>
<dbReference type="Proteomes" id="UP000295611">
    <property type="component" value="Unassembled WGS sequence"/>
</dbReference>
<feature type="domain" description="HTH luxR-type" evidence="7">
    <location>
        <begin position="145"/>
        <end position="210"/>
    </location>
</feature>
<dbReference type="SMART" id="SM00421">
    <property type="entry name" value="HTH_LUXR"/>
    <property type="match status" value="1"/>
</dbReference>
<evidence type="ECO:0000256" key="6">
    <source>
        <dbReference type="PROSITE-ProRule" id="PRU00169"/>
    </source>
</evidence>
<evidence type="ECO:0000259" key="8">
    <source>
        <dbReference type="PROSITE" id="PS50110"/>
    </source>
</evidence>
<reference evidence="9 10" key="1">
    <citation type="submission" date="2019-03" db="EMBL/GenBank/DDBJ databases">
        <title>Genomic Encyclopedia of Type Strains, Phase III (KMG-III): the genomes of soil and plant-associated and newly described type strains.</title>
        <authorList>
            <person name="Whitman W."/>
        </authorList>
    </citation>
    <scope>NUCLEOTIDE SEQUENCE [LARGE SCALE GENOMIC DNA]</scope>
    <source>
        <strain evidence="9 10">CECT 8976</strain>
    </source>
</reference>
<dbReference type="Gene3D" id="3.40.50.2300">
    <property type="match status" value="1"/>
</dbReference>
<gene>
    <name evidence="9" type="ORF">DFP86_11017</name>
</gene>
<keyword evidence="5" id="KW-0804">Transcription</keyword>
<dbReference type="InterPro" id="IPR016032">
    <property type="entry name" value="Sig_transdc_resp-reg_C-effctor"/>
</dbReference>
<dbReference type="PANTHER" id="PTHR43214">
    <property type="entry name" value="TWO-COMPONENT RESPONSE REGULATOR"/>
    <property type="match status" value="1"/>
</dbReference>
<dbReference type="GO" id="GO:0003677">
    <property type="term" value="F:DNA binding"/>
    <property type="evidence" value="ECO:0007669"/>
    <property type="project" value="UniProtKB-KW"/>
</dbReference>
<proteinExistence type="predicted"/>
<evidence type="ECO:0000259" key="7">
    <source>
        <dbReference type="PROSITE" id="PS50043"/>
    </source>
</evidence>
<evidence type="ECO:0000313" key="9">
    <source>
        <dbReference type="EMBL" id="TDR76592.1"/>
    </source>
</evidence>
<dbReference type="SUPFAM" id="SSF52172">
    <property type="entry name" value="CheY-like"/>
    <property type="match status" value="1"/>
</dbReference>
<dbReference type="CDD" id="cd06170">
    <property type="entry name" value="LuxR_C_like"/>
    <property type="match status" value="1"/>
</dbReference>
<dbReference type="InterPro" id="IPR039420">
    <property type="entry name" value="WalR-like"/>
</dbReference>
<accession>A0A4R7B0Z8</accession>
<dbReference type="Pfam" id="PF00072">
    <property type="entry name" value="Response_reg"/>
    <property type="match status" value="1"/>
</dbReference>
<dbReference type="InterPro" id="IPR058245">
    <property type="entry name" value="NreC/VraR/RcsB-like_REC"/>
</dbReference>
<feature type="domain" description="Response regulatory" evidence="8">
    <location>
        <begin position="7"/>
        <end position="123"/>
    </location>
</feature>
<evidence type="ECO:0000256" key="3">
    <source>
        <dbReference type="ARBA" id="ARBA00023015"/>
    </source>
</evidence>
<dbReference type="GO" id="GO:0006355">
    <property type="term" value="P:regulation of DNA-templated transcription"/>
    <property type="evidence" value="ECO:0007669"/>
    <property type="project" value="InterPro"/>
</dbReference>
<keyword evidence="1 6" id="KW-0597">Phosphoprotein</keyword>
<dbReference type="Pfam" id="PF00196">
    <property type="entry name" value="GerE"/>
    <property type="match status" value="1"/>
</dbReference>
<dbReference type="RefSeq" id="WP_133681761.1">
    <property type="nucleotide sequence ID" value="NZ_SNZP01000010.1"/>
</dbReference>
<evidence type="ECO:0000256" key="5">
    <source>
        <dbReference type="ARBA" id="ARBA00023163"/>
    </source>
</evidence>
<keyword evidence="2" id="KW-0902">Two-component regulatory system</keyword>
<dbReference type="GO" id="GO:0000160">
    <property type="term" value="P:phosphorelay signal transduction system"/>
    <property type="evidence" value="ECO:0007669"/>
    <property type="project" value="UniProtKB-KW"/>
</dbReference>
<evidence type="ECO:0000256" key="4">
    <source>
        <dbReference type="ARBA" id="ARBA00023125"/>
    </source>
</evidence>
<dbReference type="PROSITE" id="PS00622">
    <property type="entry name" value="HTH_LUXR_1"/>
    <property type="match status" value="1"/>
</dbReference>
<dbReference type="CDD" id="cd17535">
    <property type="entry name" value="REC_NarL-like"/>
    <property type="match status" value="1"/>
</dbReference>
<keyword evidence="4" id="KW-0238">DNA-binding</keyword>
<evidence type="ECO:0000313" key="10">
    <source>
        <dbReference type="Proteomes" id="UP000295611"/>
    </source>
</evidence>
<sequence>MNVEPLRVLIVEDHGLLADGVRYLLERQACYQVAGVVLDGCQVYQACLELQPELVLLDLGLPGMDGIDVIHLLRKRWPGLRILVFSAEAGERRCMQALGAGAMGYVLKRSARHVLLEGLSQVAAGRCYVDPALGGEPLCWRPAAGDGLDERLTPRERQILKLIAEGKRNREIASYLSVSIKTVETHRCNLMRKLDAHNAAELSTWARRIGLVEC</sequence>